<keyword evidence="3" id="KW-1185">Reference proteome</keyword>
<dbReference type="AlphaFoldDB" id="A0A1N6IER5"/>
<protein>
    <submittedName>
        <fullName evidence="2">Uncharacterized protein</fullName>
    </submittedName>
</protein>
<dbReference type="RefSeq" id="WP_074262069.1">
    <property type="nucleotide sequence ID" value="NZ_FSRJ01000007.1"/>
</dbReference>
<accession>A0A1N6IER5</accession>
<reference evidence="3" key="1">
    <citation type="submission" date="2016-11" db="EMBL/GenBank/DDBJ databases">
        <authorList>
            <person name="Varghese N."/>
            <person name="Submissions S."/>
        </authorList>
    </citation>
    <scope>NUCLEOTIDE SEQUENCE [LARGE SCALE GENOMIC DNA]</scope>
    <source>
        <strain evidence="3">DSM 8595</strain>
    </source>
</reference>
<dbReference type="EMBL" id="FSRJ01000007">
    <property type="protein sequence ID" value="SIO30449.1"/>
    <property type="molecule type" value="Genomic_DNA"/>
</dbReference>
<organism evidence="2 3">
    <name type="scientific">Agromyces cerinus subsp. cerinus</name>
    <dbReference type="NCBI Taxonomy" id="232089"/>
    <lineage>
        <taxon>Bacteria</taxon>
        <taxon>Bacillati</taxon>
        <taxon>Actinomycetota</taxon>
        <taxon>Actinomycetes</taxon>
        <taxon>Micrococcales</taxon>
        <taxon>Microbacteriaceae</taxon>
        <taxon>Agromyces</taxon>
    </lineage>
</organism>
<feature type="compositionally biased region" description="Basic and acidic residues" evidence="1">
    <location>
        <begin position="34"/>
        <end position="56"/>
    </location>
</feature>
<gene>
    <name evidence="2" type="ORF">SAMN05443544_3949</name>
</gene>
<evidence type="ECO:0000313" key="2">
    <source>
        <dbReference type="EMBL" id="SIO30449.1"/>
    </source>
</evidence>
<dbReference type="STRING" id="232089.SAMN05443544_3949"/>
<evidence type="ECO:0000313" key="3">
    <source>
        <dbReference type="Proteomes" id="UP000184699"/>
    </source>
</evidence>
<name>A0A1N6IER5_9MICO</name>
<dbReference type="Proteomes" id="UP000184699">
    <property type="component" value="Unassembled WGS sequence"/>
</dbReference>
<proteinExistence type="predicted"/>
<evidence type="ECO:0000256" key="1">
    <source>
        <dbReference type="SAM" id="MobiDB-lite"/>
    </source>
</evidence>
<feature type="region of interest" description="Disordered" evidence="1">
    <location>
        <begin position="33"/>
        <end position="56"/>
    </location>
</feature>
<sequence length="80" mass="9120">MATPMKPFPVVLDLTDDQAYYVLTAALEEFASSAEHEAEREEETARHNERPVDRRAADLRHLAGIAKQLREDVERQLDEG</sequence>